<proteinExistence type="predicted"/>
<keyword evidence="2" id="KW-1185">Reference proteome</keyword>
<dbReference type="Proteomes" id="UP000604825">
    <property type="component" value="Unassembled WGS sequence"/>
</dbReference>
<dbReference type="OrthoDB" id="10689860at2759"/>
<protein>
    <submittedName>
        <fullName evidence="1">Uncharacterized protein</fullName>
    </submittedName>
</protein>
<sequence>MFDEMSPLNVVWDDGLLHGLDCHEELVQQEGRSIGATALGEGYRDDELVQGVGSDDSLFELIAHGDRSVCMNSKPIAEPISGKALVATKDVLEQSFDESPVWDDNPQYDTEPMDDMNLDVAHVVEPLTKDFQVLSNVEGSYLCLEKAIDAANKVQNLTEEIIKVLINDAFWGDETADTITQLAADIISITYAFSLGDILPLGNTDDVQVVSIVNRNNCDLAHFGVLVLQHDPIAVGHPMFNDIWQRKDFSPWQSWKLWDHLMTSTVEIAQWIDDQMHCEQIDSKTYVLSESDALIVFNEMAFSDGVWNKVLLDIDDHNSLWHELIEGGECMGSRETMMGCSLHPPSPSGLILGDGQIRLQLPGSAMCPTHQTFAGMPCQMSDYWVLHTILHTDGLITDKDGEERKGMPLLQRGWPTVLIPKVLEEMHCQDFVWDEHLSCQRGVCNLQHLRMVNTSCVVLDQLSGGFGPGHFQQLNIDERPRDPGIVMNNLHISVVLLMIVQSPTVWNEEHPHDLSLQQLTWAQVCIDKTKTKLMPELNDLPLILELAIHANDLEFTEMLIVTPDVMMSGLANQETENILALFGGPLLFLEYAVIHTDHLQGQPGNMWEISAACQMVMATMKWWHKHFSPWKSNLVCSEKMSPWNINVFDPGDGMQQHFKITNFALVPLLGSKINKEFQDRLEQVGGQMLLYQFVGAKTEVSTIPIYNCTKLCLVLLGHEILETLISITSVMEKLRLTFPWDPGGHSSSYVHI</sequence>
<name>A0A811M7S0_9POAL</name>
<gene>
    <name evidence="1" type="ORF">NCGR_LOCUS2555</name>
</gene>
<evidence type="ECO:0000313" key="2">
    <source>
        <dbReference type="Proteomes" id="UP000604825"/>
    </source>
</evidence>
<dbReference type="AlphaFoldDB" id="A0A811M7S0"/>
<comment type="caution">
    <text evidence="1">The sequence shown here is derived from an EMBL/GenBank/DDBJ whole genome shotgun (WGS) entry which is preliminary data.</text>
</comment>
<accession>A0A811M7S0</accession>
<evidence type="ECO:0000313" key="1">
    <source>
        <dbReference type="EMBL" id="CAD6204562.1"/>
    </source>
</evidence>
<reference evidence="1" key="1">
    <citation type="submission" date="2020-10" db="EMBL/GenBank/DDBJ databases">
        <authorList>
            <person name="Han B."/>
            <person name="Lu T."/>
            <person name="Zhao Q."/>
            <person name="Huang X."/>
            <person name="Zhao Y."/>
        </authorList>
    </citation>
    <scope>NUCLEOTIDE SEQUENCE</scope>
</reference>
<organism evidence="1 2">
    <name type="scientific">Miscanthus lutarioriparius</name>
    <dbReference type="NCBI Taxonomy" id="422564"/>
    <lineage>
        <taxon>Eukaryota</taxon>
        <taxon>Viridiplantae</taxon>
        <taxon>Streptophyta</taxon>
        <taxon>Embryophyta</taxon>
        <taxon>Tracheophyta</taxon>
        <taxon>Spermatophyta</taxon>
        <taxon>Magnoliopsida</taxon>
        <taxon>Liliopsida</taxon>
        <taxon>Poales</taxon>
        <taxon>Poaceae</taxon>
        <taxon>PACMAD clade</taxon>
        <taxon>Panicoideae</taxon>
        <taxon>Andropogonodae</taxon>
        <taxon>Andropogoneae</taxon>
        <taxon>Saccharinae</taxon>
        <taxon>Miscanthus</taxon>
    </lineage>
</organism>
<dbReference type="EMBL" id="CAJGYO010000001">
    <property type="protein sequence ID" value="CAD6204562.1"/>
    <property type="molecule type" value="Genomic_DNA"/>
</dbReference>